<gene>
    <name evidence="6" type="ORF">EXN61_15830</name>
</gene>
<name>A0A546XX19_AGRTU</name>
<sequence>MKEKSARGRPRQYDTDAALGAALLEFRRHGYTATSLDHLSEATKMARPSLYAAFGNKRAIYLRAIAHYIAESGRSRHHALFAAPSLAKALDDYFMMIVAIYSQGDDYPLGCPVLSVITGEATADPVMGAELSAALARTDARFRERITAARDDGQLPPDTDIEAVADMLAALQHSLAQRARAGAARADLERIARSSIALVLRVAGAGPAP</sequence>
<evidence type="ECO:0000259" key="5">
    <source>
        <dbReference type="PROSITE" id="PS50977"/>
    </source>
</evidence>
<organism evidence="6 7">
    <name type="scientific">Agrobacterium tumefaciens</name>
    <dbReference type="NCBI Taxonomy" id="358"/>
    <lineage>
        <taxon>Bacteria</taxon>
        <taxon>Pseudomonadati</taxon>
        <taxon>Pseudomonadota</taxon>
        <taxon>Alphaproteobacteria</taxon>
        <taxon>Hyphomicrobiales</taxon>
        <taxon>Rhizobiaceae</taxon>
        <taxon>Rhizobium/Agrobacterium group</taxon>
        <taxon>Agrobacterium</taxon>
        <taxon>Agrobacterium tumefaciens complex</taxon>
    </lineage>
</organism>
<dbReference type="InterPro" id="IPR001647">
    <property type="entry name" value="HTH_TetR"/>
</dbReference>
<keyword evidence="3" id="KW-0804">Transcription</keyword>
<evidence type="ECO:0000256" key="1">
    <source>
        <dbReference type="ARBA" id="ARBA00023015"/>
    </source>
</evidence>
<evidence type="ECO:0000256" key="3">
    <source>
        <dbReference type="ARBA" id="ARBA00023163"/>
    </source>
</evidence>
<evidence type="ECO:0000313" key="7">
    <source>
        <dbReference type="Proteomes" id="UP000317023"/>
    </source>
</evidence>
<evidence type="ECO:0000256" key="2">
    <source>
        <dbReference type="ARBA" id="ARBA00023125"/>
    </source>
</evidence>
<dbReference type="InterPro" id="IPR036271">
    <property type="entry name" value="Tet_transcr_reg_TetR-rel_C_sf"/>
</dbReference>
<dbReference type="Pfam" id="PF16925">
    <property type="entry name" value="TetR_C_13"/>
    <property type="match status" value="1"/>
</dbReference>
<accession>A0A546XX19</accession>
<dbReference type="Pfam" id="PF00440">
    <property type="entry name" value="TetR_N"/>
    <property type="match status" value="1"/>
</dbReference>
<reference evidence="6 7" key="1">
    <citation type="journal article" date="2019" name="Appl. Microbiol. Biotechnol.">
        <title>Differential efficiency of wild type rhizogenic strains for rol gene transformation of plants.</title>
        <authorList>
            <person name="Desmet S."/>
            <person name="De Keyser E."/>
            <person name="Van Vaerenbergh J."/>
            <person name="Baeyen S."/>
            <person name="Van Huylenbroeck J."/>
            <person name="Geelen D."/>
            <person name="Dhooghe E."/>
        </authorList>
    </citation>
    <scope>NUCLEOTIDE SEQUENCE [LARGE SCALE GENOMIC DNA]</scope>
    <source>
        <strain evidence="6 7">MAFF210266</strain>
    </source>
</reference>
<dbReference type="GO" id="GO:0003677">
    <property type="term" value="F:DNA binding"/>
    <property type="evidence" value="ECO:0007669"/>
    <property type="project" value="UniProtKB-UniRule"/>
</dbReference>
<evidence type="ECO:0000256" key="4">
    <source>
        <dbReference type="PROSITE-ProRule" id="PRU00335"/>
    </source>
</evidence>
<dbReference type="RefSeq" id="WP_142857638.1">
    <property type="nucleotide sequence ID" value="NZ_SGOE01000004.1"/>
</dbReference>
<dbReference type="PANTHER" id="PTHR47506">
    <property type="entry name" value="TRANSCRIPTIONAL REGULATORY PROTEIN"/>
    <property type="match status" value="1"/>
</dbReference>
<feature type="domain" description="HTH tetR-type" evidence="5">
    <location>
        <begin position="12"/>
        <end position="72"/>
    </location>
</feature>
<dbReference type="Proteomes" id="UP000317023">
    <property type="component" value="Unassembled WGS sequence"/>
</dbReference>
<protein>
    <submittedName>
        <fullName evidence="6">TetR/AcrR family transcriptional regulator</fullName>
    </submittedName>
</protein>
<dbReference type="SUPFAM" id="SSF48498">
    <property type="entry name" value="Tetracyclin repressor-like, C-terminal domain"/>
    <property type="match status" value="1"/>
</dbReference>
<evidence type="ECO:0000313" key="6">
    <source>
        <dbReference type="EMBL" id="TRB05291.1"/>
    </source>
</evidence>
<dbReference type="PROSITE" id="PS50977">
    <property type="entry name" value="HTH_TETR_2"/>
    <property type="match status" value="1"/>
</dbReference>
<dbReference type="InterPro" id="IPR009057">
    <property type="entry name" value="Homeodomain-like_sf"/>
</dbReference>
<dbReference type="InterPro" id="IPR011075">
    <property type="entry name" value="TetR_C"/>
</dbReference>
<keyword evidence="2 4" id="KW-0238">DNA-binding</keyword>
<feature type="DNA-binding region" description="H-T-H motif" evidence="4">
    <location>
        <begin position="35"/>
        <end position="54"/>
    </location>
</feature>
<dbReference type="EMBL" id="SGOE01000004">
    <property type="protein sequence ID" value="TRB05291.1"/>
    <property type="molecule type" value="Genomic_DNA"/>
</dbReference>
<dbReference type="Gene3D" id="1.10.357.10">
    <property type="entry name" value="Tetracycline Repressor, domain 2"/>
    <property type="match status" value="1"/>
</dbReference>
<keyword evidence="1" id="KW-0805">Transcription regulation</keyword>
<dbReference type="Gene3D" id="1.10.10.60">
    <property type="entry name" value="Homeodomain-like"/>
    <property type="match status" value="1"/>
</dbReference>
<dbReference type="PANTHER" id="PTHR47506:SF1">
    <property type="entry name" value="HTH-TYPE TRANSCRIPTIONAL REGULATOR YJDC"/>
    <property type="match status" value="1"/>
</dbReference>
<dbReference type="AlphaFoldDB" id="A0A546XX19"/>
<proteinExistence type="predicted"/>
<dbReference type="SUPFAM" id="SSF46689">
    <property type="entry name" value="Homeodomain-like"/>
    <property type="match status" value="1"/>
</dbReference>
<comment type="caution">
    <text evidence="6">The sequence shown here is derived from an EMBL/GenBank/DDBJ whole genome shotgun (WGS) entry which is preliminary data.</text>
</comment>